<sequence>MWYYATESLMMFIKRKKYHISQFSPFLFWQVIPRECFHLAVDCFNEQRKTGGEMQHETKNLEVAGMVHSAC</sequence>
<proteinExistence type="predicted"/>
<dbReference type="AlphaFoldDB" id="A0A0A9DPT2"/>
<evidence type="ECO:0000313" key="1">
    <source>
        <dbReference type="EMBL" id="JAD87635.1"/>
    </source>
</evidence>
<reference evidence="1" key="2">
    <citation type="journal article" date="2015" name="Data Brief">
        <title>Shoot transcriptome of the giant reed, Arundo donax.</title>
        <authorList>
            <person name="Barrero R.A."/>
            <person name="Guerrero F.D."/>
            <person name="Moolhuijzen P."/>
            <person name="Goolsby J.A."/>
            <person name="Tidwell J."/>
            <person name="Bellgard S.E."/>
            <person name="Bellgard M.I."/>
        </authorList>
    </citation>
    <scope>NUCLEOTIDE SEQUENCE</scope>
    <source>
        <tissue evidence="1">Shoot tissue taken approximately 20 cm above the soil surface</tissue>
    </source>
</reference>
<reference evidence="1" key="1">
    <citation type="submission" date="2014-09" db="EMBL/GenBank/DDBJ databases">
        <authorList>
            <person name="Magalhaes I.L.F."/>
            <person name="Oliveira U."/>
            <person name="Santos F.R."/>
            <person name="Vidigal T.H.D.A."/>
            <person name="Brescovit A.D."/>
            <person name="Santos A.J."/>
        </authorList>
    </citation>
    <scope>NUCLEOTIDE SEQUENCE</scope>
    <source>
        <tissue evidence="1">Shoot tissue taken approximately 20 cm above the soil surface</tissue>
    </source>
</reference>
<dbReference type="EMBL" id="GBRH01210260">
    <property type="protein sequence ID" value="JAD87635.1"/>
    <property type="molecule type" value="Transcribed_RNA"/>
</dbReference>
<name>A0A0A9DPT2_ARUDO</name>
<accession>A0A0A9DPT2</accession>
<protein>
    <submittedName>
        <fullName evidence="1">Uncharacterized protein</fullName>
    </submittedName>
</protein>
<organism evidence="1">
    <name type="scientific">Arundo donax</name>
    <name type="common">Giant reed</name>
    <name type="synonym">Donax arundinaceus</name>
    <dbReference type="NCBI Taxonomy" id="35708"/>
    <lineage>
        <taxon>Eukaryota</taxon>
        <taxon>Viridiplantae</taxon>
        <taxon>Streptophyta</taxon>
        <taxon>Embryophyta</taxon>
        <taxon>Tracheophyta</taxon>
        <taxon>Spermatophyta</taxon>
        <taxon>Magnoliopsida</taxon>
        <taxon>Liliopsida</taxon>
        <taxon>Poales</taxon>
        <taxon>Poaceae</taxon>
        <taxon>PACMAD clade</taxon>
        <taxon>Arundinoideae</taxon>
        <taxon>Arundineae</taxon>
        <taxon>Arundo</taxon>
    </lineage>
</organism>